<dbReference type="RefSeq" id="WP_210537259.1">
    <property type="nucleotide sequence ID" value="NZ_JAGKTC010000003.1"/>
</dbReference>
<proteinExistence type="inferred from homology"/>
<dbReference type="InterPro" id="IPR000847">
    <property type="entry name" value="LysR_HTH_N"/>
</dbReference>
<dbReference type="InterPro" id="IPR036388">
    <property type="entry name" value="WH-like_DNA-bd_sf"/>
</dbReference>
<feature type="domain" description="HTH lysR-type" evidence="5">
    <location>
        <begin position="1"/>
        <end position="59"/>
    </location>
</feature>
<keyword evidence="7" id="KW-1185">Reference proteome</keyword>
<evidence type="ECO:0000313" key="6">
    <source>
        <dbReference type="EMBL" id="MBP3985393.1"/>
    </source>
</evidence>
<dbReference type="PANTHER" id="PTHR30537">
    <property type="entry name" value="HTH-TYPE TRANSCRIPTIONAL REGULATOR"/>
    <property type="match status" value="1"/>
</dbReference>
<dbReference type="PRINTS" id="PR00039">
    <property type="entry name" value="HTHLYSR"/>
</dbReference>
<sequence>MDLLQSLALFQRVAETGSFTRAADALGMATSSVSAAVQKLEQHLGVPLFQRTTRSVRLSSEGEQLYERASCLLADAAETESLFRGGLAPGGQLRVEVPARMGRTLIAPALPGFLARYPQASIELGSTDKRANLVDEGIDCVLRVGETGELDLVERPLGRLPQTTCASPALVAAHGMPNTLDELARMPVVHFGRVAIGKSEDWEYLRDGHTRTLSMQGNVSVTSAETYIACCLAGLGLIQVPRYDVTGLLQGGELVEIVVPGCEAPSLPVAVLYPPQRRLSRLLHVYIDWLEELLAPYVVR</sequence>
<reference evidence="6" key="2">
    <citation type="submission" date="2021-03" db="EMBL/GenBank/DDBJ databases">
        <authorList>
            <person name="Cao W."/>
        </authorList>
    </citation>
    <scope>NUCLEOTIDE SEQUENCE</scope>
    <source>
        <strain evidence="6">110414</strain>
    </source>
</reference>
<dbReference type="Gene3D" id="3.40.190.290">
    <property type="match status" value="1"/>
</dbReference>
<dbReference type="SUPFAM" id="SSF53850">
    <property type="entry name" value="Periplasmic binding protein-like II"/>
    <property type="match status" value="1"/>
</dbReference>
<dbReference type="AlphaFoldDB" id="A0A940X7H1"/>
<accession>A0A940X7H1</accession>
<dbReference type="GO" id="GO:0043565">
    <property type="term" value="F:sequence-specific DNA binding"/>
    <property type="evidence" value="ECO:0007669"/>
    <property type="project" value="TreeGrafter"/>
</dbReference>
<evidence type="ECO:0000256" key="4">
    <source>
        <dbReference type="ARBA" id="ARBA00023163"/>
    </source>
</evidence>
<evidence type="ECO:0000259" key="5">
    <source>
        <dbReference type="PROSITE" id="PS50931"/>
    </source>
</evidence>
<dbReference type="Pfam" id="PF00126">
    <property type="entry name" value="HTH_1"/>
    <property type="match status" value="1"/>
</dbReference>
<comment type="caution">
    <text evidence="6">The sequence shown here is derived from an EMBL/GenBank/DDBJ whole genome shotgun (WGS) entry which is preliminary data.</text>
</comment>
<dbReference type="Proteomes" id="UP000673447">
    <property type="component" value="Unassembled WGS sequence"/>
</dbReference>
<evidence type="ECO:0000256" key="2">
    <source>
        <dbReference type="ARBA" id="ARBA00023015"/>
    </source>
</evidence>
<dbReference type="CDD" id="cd08472">
    <property type="entry name" value="PBP2_CrgA_like_3"/>
    <property type="match status" value="1"/>
</dbReference>
<dbReference type="InterPro" id="IPR058163">
    <property type="entry name" value="LysR-type_TF_proteobact-type"/>
</dbReference>
<evidence type="ECO:0000256" key="3">
    <source>
        <dbReference type="ARBA" id="ARBA00023125"/>
    </source>
</evidence>
<evidence type="ECO:0000256" key="1">
    <source>
        <dbReference type="ARBA" id="ARBA00009437"/>
    </source>
</evidence>
<dbReference type="FunFam" id="1.10.10.10:FF:000001">
    <property type="entry name" value="LysR family transcriptional regulator"/>
    <property type="match status" value="1"/>
</dbReference>
<dbReference type="InterPro" id="IPR005119">
    <property type="entry name" value="LysR_subst-bd"/>
</dbReference>
<evidence type="ECO:0000313" key="7">
    <source>
        <dbReference type="Proteomes" id="UP000673447"/>
    </source>
</evidence>
<dbReference type="SUPFAM" id="SSF46785">
    <property type="entry name" value="Winged helix' DNA-binding domain"/>
    <property type="match status" value="1"/>
</dbReference>
<organism evidence="6 7">
    <name type="scientific">Pseudoxanthomonas helianthi</name>
    <dbReference type="NCBI Taxonomy" id="1453541"/>
    <lineage>
        <taxon>Bacteria</taxon>
        <taxon>Pseudomonadati</taxon>
        <taxon>Pseudomonadota</taxon>
        <taxon>Gammaproteobacteria</taxon>
        <taxon>Lysobacterales</taxon>
        <taxon>Lysobacteraceae</taxon>
        <taxon>Pseudoxanthomonas</taxon>
    </lineage>
</organism>
<keyword evidence="4" id="KW-0804">Transcription</keyword>
<dbReference type="InterPro" id="IPR036390">
    <property type="entry name" value="WH_DNA-bd_sf"/>
</dbReference>
<protein>
    <submittedName>
        <fullName evidence="6">LysR family transcriptional regulator</fullName>
    </submittedName>
</protein>
<gene>
    <name evidence="6" type="ORF">J5837_13355</name>
</gene>
<name>A0A940X7H1_9GAMM</name>
<dbReference type="Pfam" id="PF03466">
    <property type="entry name" value="LysR_substrate"/>
    <property type="match status" value="1"/>
</dbReference>
<dbReference type="Gene3D" id="1.10.10.10">
    <property type="entry name" value="Winged helix-like DNA-binding domain superfamily/Winged helix DNA-binding domain"/>
    <property type="match status" value="1"/>
</dbReference>
<dbReference type="EMBL" id="JAGKTC010000003">
    <property type="protein sequence ID" value="MBP3985393.1"/>
    <property type="molecule type" value="Genomic_DNA"/>
</dbReference>
<dbReference type="GO" id="GO:0006351">
    <property type="term" value="P:DNA-templated transcription"/>
    <property type="evidence" value="ECO:0007669"/>
    <property type="project" value="TreeGrafter"/>
</dbReference>
<comment type="similarity">
    <text evidence="1">Belongs to the LysR transcriptional regulatory family.</text>
</comment>
<dbReference type="PROSITE" id="PS50931">
    <property type="entry name" value="HTH_LYSR"/>
    <property type="match status" value="1"/>
</dbReference>
<keyword evidence="2" id="KW-0805">Transcription regulation</keyword>
<keyword evidence="3" id="KW-0238">DNA-binding</keyword>
<dbReference type="PANTHER" id="PTHR30537:SF72">
    <property type="entry name" value="LYSR FAMILY TRANSCRIPTIONAL REGULATOR"/>
    <property type="match status" value="1"/>
</dbReference>
<dbReference type="GO" id="GO:0003700">
    <property type="term" value="F:DNA-binding transcription factor activity"/>
    <property type="evidence" value="ECO:0007669"/>
    <property type="project" value="InterPro"/>
</dbReference>
<reference evidence="6" key="1">
    <citation type="journal article" date="2016" name="Int. J. Syst. Evol. Microbiol.">
        <title>Pseudoxanthomonas helianthi sp. nov., isolated from roots of Jerusalem artichoke (Helianthus tuberosus).</title>
        <authorList>
            <person name="Kittiwongwattana C."/>
            <person name="Thawai C."/>
        </authorList>
    </citation>
    <scope>NUCLEOTIDE SEQUENCE</scope>
    <source>
        <strain evidence="6">110414</strain>
    </source>
</reference>